<dbReference type="InterPro" id="IPR011973">
    <property type="entry name" value="PaaD"/>
</dbReference>
<dbReference type="PANTHER" id="PTHR42856:SF1">
    <property type="entry name" value="ACYL-COENZYME A THIOESTERASE PAAI"/>
    <property type="match status" value="1"/>
</dbReference>
<dbReference type="CDD" id="cd03443">
    <property type="entry name" value="PaaI_thioesterase"/>
    <property type="match status" value="1"/>
</dbReference>
<dbReference type="NCBIfam" id="TIGR02286">
    <property type="entry name" value="PaaD"/>
    <property type="match status" value="1"/>
</dbReference>
<name>A0A6L5QPY5_9BURK</name>
<accession>A0A6L5QPY5</accession>
<evidence type="ECO:0000256" key="3">
    <source>
        <dbReference type="SAM" id="MobiDB-lite"/>
    </source>
</evidence>
<feature type="domain" description="Thioesterase" evidence="4">
    <location>
        <begin position="84"/>
        <end position="158"/>
    </location>
</feature>
<organism evidence="5 6">
    <name type="scientific">Duganella alba</name>
    <dbReference type="NCBI Taxonomy" id="2666081"/>
    <lineage>
        <taxon>Bacteria</taxon>
        <taxon>Pseudomonadati</taxon>
        <taxon>Pseudomonadota</taxon>
        <taxon>Betaproteobacteria</taxon>
        <taxon>Burkholderiales</taxon>
        <taxon>Oxalobacteraceae</taxon>
        <taxon>Telluria group</taxon>
        <taxon>Duganella</taxon>
    </lineage>
</organism>
<evidence type="ECO:0000313" key="5">
    <source>
        <dbReference type="EMBL" id="MRX11735.1"/>
    </source>
</evidence>
<comment type="similarity">
    <text evidence="1">Belongs to the thioesterase PaaI family.</text>
</comment>
<reference evidence="5 6" key="1">
    <citation type="submission" date="2019-11" db="EMBL/GenBank/DDBJ databases">
        <title>Novel species isolated from a subtropical stream in China.</title>
        <authorList>
            <person name="Lu H."/>
        </authorList>
    </citation>
    <scope>NUCLEOTIDE SEQUENCE [LARGE SCALE GENOMIC DNA]</scope>
    <source>
        <strain evidence="5 6">FT25W</strain>
    </source>
</reference>
<keyword evidence="6" id="KW-1185">Reference proteome</keyword>
<gene>
    <name evidence="5" type="primary">paaI</name>
    <name evidence="5" type="ORF">GJ697_28290</name>
</gene>
<feature type="compositionally biased region" description="Low complexity" evidence="3">
    <location>
        <begin position="1"/>
        <end position="25"/>
    </location>
</feature>
<dbReference type="Gene3D" id="3.10.129.10">
    <property type="entry name" value="Hotdog Thioesterase"/>
    <property type="match status" value="1"/>
</dbReference>
<evidence type="ECO:0000313" key="6">
    <source>
        <dbReference type="Proteomes" id="UP000481037"/>
    </source>
</evidence>
<dbReference type="SUPFAM" id="SSF54637">
    <property type="entry name" value="Thioesterase/thiol ester dehydrase-isomerase"/>
    <property type="match status" value="1"/>
</dbReference>
<dbReference type="InterPro" id="IPR003736">
    <property type="entry name" value="PAAI_dom"/>
</dbReference>
<evidence type="ECO:0000259" key="4">
    <source>
        <dbReference type="Pfam" id="PF03061"/>
    </source>
</evidence>
<evidence type="ECO:0000256" key="2">
    <source>
        <dbReference type="ARBA" id="ARBA00022801"/>
    </source>
</evidence>
<dbReference type="InterPro" id="IPR052723">
    <property type="entry name" value="Acyl-CoA_thioesterase_PaaI"/>
</dbReference>
<dbReference type="AlphaFoldDB" id="A0A6L5QPY5"/>
<dbReference type="GO" id="GO:0016289">
    <property type="term" value="F:acyl-CoA hydrolase activity"/>
    <property type="evidence" value="ECO:0007669"/>
    <property type="project" value="TreeGrafter"/>
</dbReference>
<dbReference type="InterPro" id="IPR006683">
    <property type="entry name" value="Thioestr_dom"/>
</dbReference>
<dbReference type="NCBIfam" id="TIGR00369">
    <property type="entry name" value="unchar_dom_1"/>
    <property type="match status" value="1"/>
</dbReference>
<evidence type="ECO:0000256" key="1">
    <source>
        <dbReference type="ARBA" id="ARBA00008324"/>
    </source>
</evidence>
<dbReference type="PANTHER" id="PTHR42856">
    <property type="entry name" value="ACYL-COENZYME A THIOESTERASE PAAI"/>
    <property type="match status" value="1"/>
</dbReference>
<dbReference type="Proteomes" id="UP000481037">
    <property type="component" value="Unassembled WGS sequence"/>
</dbReference>
<proteinExistence type="inferred from homology"/>
<dbReference type="FunFam" id="3.10.129.10:FF:000022">
    <property type="entry name" value="Phenylacetic acid degradation protein"/>
    <property type="match status" value="1"/>
</dbReference>
<dbReference type="Pfam" id="PF03061">
    <property type="entry name" value="4HBT"/>
    <property type="match status" value="1"/>
</dbReference>
<keyword evidence="2" id="KW-0378">Hydrolase</keyword>
<dbReference type="EMBL" id="WKJM01000044">
    <property type="protein sequence ID" value="MRX11735.1"/>
    <property type="molecule type" value="Genomic_DNA"/>
</dbReference>
<sequence length="175" mass="17793">MAVASAAAPNAATSATTAAHGGRAAQVGDNAEERAEAQALAEAVAAAMYARDTASQSLGMTIEAIAPGYARMSMPVRGDMLNGHQTCHGGFIFALADSAFAFACNSHNHVTVGAGCTIDYLSPGREGDLLSATAVEQTLAGKSGIYDVKVVNQDGRTIALFRGKSHRIGGDVIPA</sequence>
<protein>
    <submittedName>
        <fullName evidence="5">Hydroxyphenylacetyl-CoA thioesterase PaaI</fullName>
    </submittedName>
</protein>
<dbReference type="InterPro" id="IPR029069">
    <property type="entry name" value="HotDog_dom_sf"/>
</dbReference>
<comment type="caution">
    <text evidence="5">The sequence shown here is derived from an EMBL/GenBank/DDBJ whole genome shotgun (WGS) entry which is preliminary data.</text>
</comment>
<feature type="region of interest" description="Disordered" evidence="3">
    <location>
        <begin position="1"/>
        <end position="30"/>
    </location>
</feature>